<dbReference type="OrthoDB" id="9803035at2"/>
<dbReference type="AlphaFoldDB" id="U2FLJ4"/>
<name>U2FLJ4_9MOLU</name>
<dbReference type="EMBL" id="AFNU02000001">
    <property type="protein sequence ID" value="ERJ13615.1"/>
    <property type="molecule type" value="Genomic_DNA"/>
</dbReference>
<dbReference type="STRING" id="1033810.HLPCO_000281"/>
<dbReference type="CDD" id="cd07989">
    <property type="entry name" value="LPLAT_AGPAT-like"/>
    <property type="match status" value="1"/>
</dbReference>
<comment type="pathway">
    <text evidence="1">Lipid metabolism.</text>
</comment>
<dbReference type="GO" id="GO:0006654">
    <property type="term" value="P:phosphatidic acid biosynthetic process"/>
    <property type="evidence" value="ECO:0007669"/>
    <property type="project" value="TreeGrafter"/>
</dbReference>
<dbReference type="GO" id="GO:0003841">
    <property type="term" value="F:1-acylglycerol-3-phosphate O-acyltransferase activity"/>
    <property type="evidence" value="ECO:0007669"/>
    <property type="project" value="UniProtKB-EC"/>
</dbReference>
<keyword evidence="8" id="KW-1185">Reference proteome</keyword>
<keyword evidence="4" id="KW-0443">Lipid metabolism</keyword>
<evidence type="ECO:0000313" key="7">
    <source>
        <dbReference type="EMBL" id="ERJ13615.1"/>
    </source>
</evidence>
<keyword evidence="5 7" id="KW-0012">Acyltransferase</keyword>
<evidence type="ECO:0000256" key="3">
    <source>
        <dbReference type="ARBA" id="ARBA00022679"/>
    </source>
</evidence>
<organism evidence="7 8">
    <name type="scientific">Haloplasma contractile SSD-17B</name>
    <dbReference type="NCBI Taxonomy" id="1033810"/>
    <lineage>
        <taxon>Bacteria</taxon>
        <taxon>Bacillati</taxon>
        <taxon>Mycoplasmatota</taxon>
        <taxon>Mollicutes</taxon>
        <taxon>Haloplasmatales</taxon>
        <taxon>Haloplasmataceae</taxon>
        <taxon>Haloplasma</taxon>
    </lineage>
</organism>
<evidence type="ECO:0000256" key="5">
    <source>
        <dbReference type="ARBA" id="ARBA00023315"/>
    </source>
</evidence>
<sequence length="259" mass="29667">MFRIMWVYLNAGWYVIRHLFVIKKKINYPDDYTIDEKFEEVRELNKIIVETSGLDIMIEGKENLKNEPVLYVANHASMFDPYILGNSIDKQLGAVIAGDEWYQKIPIISNWFKLIGSVYLNRKNTREGIKAIKEAATNIKNGHSILVFPEGEITQYITNESVGVFKGGSFKIATKANVPIIPIAMIGTDEVYKSRGIFGRLYKHRVVVKILEPYTKHLNKTIKTSDIANDIRQEIMYEVEKNSAILKAENETIYTKAAN</sequence>
<dbReference type="RefSeq" id="WP_008826280.1">
    <property type="nucleotide sequence ID" value="NZ_AFNU02000001.1"/>
</dbReference>
<proteinExistence type="predicted"/>
<dbReference type="SUPFAM" id="SSF69593">
    <property type="entry name" value="Glycerol-3-phosphate (1)-acyltransferase"/>
    <property type="match status" value="1"/>
</dbReference>
<reference evidence="7 8" key="2">
    <citation type="journal article" date="2013" name="PLoS ONE">
        <title>INDIGO - INtegrated Data Warehouse of MIcrobial GenOmes with Examples from the Red Sea Extremophiles.</title>
        <authorList>
            <person name="Alam I."/>
            <person name="Antunes A."/>
            <person name="Kamau A.A."/>
            <person name="Ba Alawi W."/>
            <person name="Kalkatawi M."/>
            <person name="Stingl U."/>
            <person name="Bajic V.B."/>
        </authorList>
    </citation>
    <scope>NUCLEOTIDE SEQUENCE [LARGE SCALE GENOMIC DNA]</scope>
    <source>
        <strain evidence="7 8">SSD-17B</strain>
    </source>
</reference>
<reference evidence="7 8" key="1">
    <citation type="journal article" date="2011" name="J. Bacteriol.">
        <title>Genome sequence of Haloplasma contractile, an unusual contractile bacterium from a deep-sea anoxic brine lake.</title>
        <authorList>
            <person name="Antunes A."/>
            <person name="Alam I."/>
            <person name="El Dorry H."/>
            <person name="Siam R."/>
            <person name="Robertson A."/>
            <person name="Bajic V.B."/>
            <person name="Stingl U."/>
        </authorList>
    </citation>
    <scope>NUCLEOTIDE SEQUENCE [LARGE SCALE GENOMIC DNA]</scope>
    <source>
        <strain evidence="7 8">SSD-17B</strain>
    </source>
</reference>
<dbReference type="InterPro" id="IPR002123">
    <property type="entry name" value="Plipid/glycerol_acylTrfase"/>
</dbReference>
<evidence type="ECO:0000256" key="1">
    <source>
        <dbReference type="ARBA" id="ARBA00005189"/>
    </source>
</evidence>
<evidence type="ECO:0000256" key="2">
    <source>
        <dbReference type="ARBA" id="ARBA00022516"/>
    </source>
</evidence>
<comment type="caution">
    <text evidence="7">The sequence shown here is derived from an EMBL/GenBank/DDBJ whole genome shotgun (WGS) entry which is preliminary data.</text>
</comment>
<keyword evidence="2" id="KW-0444">Lipid biosynthesis</keyword>
<feature type="domain" description="Phospholipid/glycerol acyltransferase" evidence="6">
    <location>
        <begin position="69"/>
        <end position="188"/>
    </location>
</feature>
<dbReference type="InParanoid" id="U2FLJ4"/>
<keyword evidence="3 7" id="KW-0808">Transferase</keyword>
<dbReference type="Proteomes" id="UP000005707">
    <property type="component" value="Unassembled WGS sequence"/>
</dbReference>
<evidence type="ECO:0000259" key="6">
    <source>
        <dbReference type="SMART" id="SM00563"/>
    </source>
</evidence>
<evidence type="ECO:0000256" key="4">
    <source>
        <dbReference type="ARBA" id="ARBA00023098"/>
    </source>
</evidence>
<dbReference type="EC" id="2.3.1.51" evidence="7"/>
<accession>U2FLJ4</accession>
<dbReference type="SMART" id="SM00563">
    <property type="entry name" value="PlsC"/>
    <property type="match status" value="1"/>
</dbReference>
<dbReference type="Pfam" id="PF01553">
    <property type="entry name" value="Acyltransferase"/>
    <property type="match status" value="1"/>
</dbReference>
<dbReference type="PANTHER" id="PTHR10434">
    <property type="entry name" value="1-ACYL-SN-GLYCEROL-3-PHOSPHATE ACYLTRANSFERASE"/>
    <property type="match status" value="1"/>
</dbReference>
<protein>
    <submittedName>
        <fullName evidence="7">1-acyl-sn-glycerol-3-phosphate acyltransferase protein</fullName>
        <ecNumber evidence="7">2.3.1.51</ecNumber>
    </submittedName>
</protein>
<evidence type="ECO:0000313" key="8">
    <source>
        <dbReference type="Proteomes" id="UP000005707"/>
    </source>
</evidence>
<dbReference type="PANTHER" id="PTHR10434:SF64">
    <property type="entry name" value="1-ACYL-SN-GLYCEROL-3-PHOSPHATE ACYLTRANSFERASE-RELATED"/>
    <property type="match status" value="1"/>
</dbReference>
<dbReference type="eggNOG" id="COG0204">
    <property type="taxonomic scope" value="Bacteria"/>
</dbReference>
<gene>
    <name evidence="7" type="ORF">HLPCO_000281</name>
</gene>